<dbReference type="RefSeq" id="WP_136530674.1">
    <property type="nucleotide sequence ID" value="NZ_STGX01000011.1"/>
</dbReference>
<sequence>MTITDGSETLSADWHYGELSARVYELDKPAGRSLGGDVEFLLRRLEGVTGPVLEPAVGTGRMLVPLVENGLNVTGYDTSEHMLRICRENLAAAGLEAEVFLGDMTTYADPGAYEAIVVPVGSIVLLPDREATVQALTRMHESLAPDGRLFIDLPPWRHFTDPGELRHWWDGPELLTLQVMKVEIDDVRQRVVRWLRYELWRDGRLVETQTQHSALMCFGVQEFGAMLREAGFGDVEVYGDRDETAEVTGRSGVWTFEAVR</sequence>
<accession>A0A4S8PCA0</accession>
<evidence type="ECO:0000259" key="1">
    <source>
        <dbReference type="Pfam" id="PF13649"/>
    </source>
</evidence>
<dbReference type="Proteomes" id="UP000305792">
    <property type="component" value="Unassembled WGS sequence"/>
</dbReference>
<keyword evidence="2" id="KW-0489">Methyltransferase</keyword>
<dbReference type="CDD" id="cd02440">
    <property type="entry name" value="AdoMet_MTases"/>
    <property type="match status" value="1"/>
</dbReference>
<reference evidence="2 3" key="1">
    <citation type="journal article" date="2018" name="Int. J. Syst. Evol. Microbiol.">
        <title>Glycomyces paridis sp. nov., isolated from the medicinal plant Paris polyphylla.</title>
        <authorList>
            <person name="Fang X.M."/>
            <person name="Bai J.L."/>
            <person name="Su J."/>
            <person name="Zhao L.L."/>
            <person name="Liu H.Y."/>
            <person name="Ma B.P."/>
            <person name="Zhang Y.Q."/>
            <person name="Yu L.Y."/>
        </authorList>
    </citation>
    <scope>NUCLEOTIDE SEQUENCE [LARGE SCALE GENOMIC DNA]</scope>
    <source>
        <strain evidence="2 3">CPCC 204357</strain>
    </source>
</reference>
<proteinExistence type="predicted"/>
<dbReference type="GO" id="GO:0008168">
    <property type="term" value="F:methyltransferase activity"/>
    <property type="evidence" value="ECO:0007669"/>
    <property type="project" value="UniProtKB-KW"/>
</dbReference>
<dbReference type="OrthoDB" id="279734at2"/>
<evidence type="ECO:0000313" key="2">
    <source>
        <dbReference type="EMBL" id="THV27331.1"/>
    </source>
</evidence>
<dbReference type="EMBL" id="STGX01000011">
    <property type="protein sequence ID" value="THV27331.1"/>
    <property type="molecule type" value="Genomic_DNA"/>
</dbReference>
<dbReference type="GO" id="GO:0032259">
    <property type="term" value="P:methylation"/>
    <property type="evidence" value="ECO:0007669"/>
    <property type="project" value="UniProtKB-KW"/>
</dbReference>
<dbReference type="AlphaFoldDB" id="A0A4S8PCA0"/>
<gene>
    <name evidence="2" type="ORF">E9998_15885</name>
</gene>
<dbReference type="Gene3D" id="2.20.25.110">
    <property type="entry name" value="S-adenosyl-L-methionine-dependent methyltransferases"/>
    <property type="match status" value="1"/>
</dbReference>
<dbReference type="InterPro" id="IPR029063">
    <property type="entry name" value="SAM-dependent_MTases_sf"/>
</dbReference>
<keyword evidence="3" id="KW-1185">Reference proteome</keyword>
<dbReference type="Gene3D" id="3.40.50.150">
    <property type="entry name" value="Vaccinia Virus protein VP39"/>
    <property type="match status" value="1"/>
</dbReference>
<organism evidence="2 3">
    <name type="scientific">Glycomyces paridis</name>
    <dbReference type="NCBI Taxonomy" id="2126555"/>
    <lineage>
        <taxon>Bacteria</taxon>
        <taxon>Bacillati</taxon>
        <taxon>Actinomycetota</taxon>
        <taxon>Actinomycetes</taxon>
        <taxon>Glycomycetales</taxon>
        <taxon>Glycomycetaceae</taxon>
        <taxon>Glycomyces</taxon>
    </lineage>
</organism>
<comment type="caution">
    <text evidence="2">The sequence shown here is derived from an EMBL/GenBank/DDBJ whole genome shotgun (WGS) entry which is preliminary data.</text>
</comment>
<dbReference type="Pfam" id="PF13649">
    <property type="entry name" value="Methyltransf_25"/>
    <property type="match status" value="1"/>
</dbReference>
<keyword evidence="2" id="KW-0808">Transferase</keyword>
<dbReference type="InterPro" id="IPR041698">
    <property type="entry name" value="Methyltransf_25"/>
</dbReference>
<dbReference type="SUPFAM" id="SSF53335">
    <property type="entry name" value="S-adenosyl-L-methionine-dependent methyltransferases"/>
    <property type="match status" value="1"/>
</dbReference>
<protein>
    <submittedName>
        <fullName evidence="2">Class I SAM-dependent methyltransferase</fullName>
    </submittedName>
</protein>
<evidence type="ECO:0000313" key="3">
    <source>
        <dbReference type="Proteomes" id="UP000305792"/>
    </source>
</evidence>
<feature type="domain" description="Methyltransferase" evidence="1">
    <location>
        <begin position="52"/>
        <end position="147"/>
    </location>
</feature>
<name>A0A4S8PCA0_9ACTN</name>